<evidence type="ECO:0000313" key="5">
    <source>
        <dbReference type="Proteomes" id="UP000002729"/>
    </source>
</evidence>
<dbReference type="InterPro" id="IPR013766">
    <property type="entry name" value="Thioredoxin_domain"/>
</dbReference>
<feature type="chain" id="PRO_5003264599" description="Thioredoxin domain-containing protein" evidence="2">
    <location>
        <begin position="18"/>
        <end position="269"/>
    </location>
</feature>
<dbReference type="RefSeq" id="XP_009038268.1">
    <property type="nucleotide sequence ID" value="XM_009040020.1"/>
</dbReference>
<dbReference type="GO" id="GO:0034976">
    <property type="term" value="P:response to endoplasmic reticulum stress"/>
    <property type="evidence" value="ECO:0007669"/>
    <property type="project" value="TreeGrafter"/>
</dbReference>
<dbReference type="Pfam" id="PF00085">
    <property type="entry name" value="Thioredoxin"/>
    <property type="match status" value="2"/>
</dbReference>
<sequence>MAARWLAVIALAAGCDALFAAKSEPVVELDGETLEAALAAAPVAVVSFGAPWCAHCRRFEPQFLEAASAVRDAGLDVLFGSLDAAEDRAVADAYGVRGYPHVKCFRFGRFVGDYEGPNEAAPLARWAKRRARPAGRVVELSGKSFAAVVDFHRRDPASDADFFVLFHAPWCGHCASLAPTWEALARLYAPVDSVVVARMDATKNEIDDPGVLVDGFPTIYLFPADRDAKPALYEHAHDLDSFSRFLKERGTRSFDVAGLKGGGEYREEL</sequence>
<evidence type="ECO:0000256" key="1">
    <source>
        <dbReference type="ARBA" id="ARBA00006347"/>
    </source>
</evidence>
<name>F0YDB0_AURAN</name>
<comment type="similarity">
    <text evidence="1">Belongs to the protein disulfide isomerase family.</text>
</comment>
<feature type="signal peptide" evidence="2">
    <location>
        <begin position="1"/>
        <end position="17"/>
    </location>
</feature>
<keyword evidence="5" id="KW-1185">Reference proteome</keyword>
<reference evidence="4 5" key="1">
    <citation type="journal article" date="2011" name="Proc. Natl. Acad. Sci. U.S.A.">
        <title>Niche of harmful alga Aureococcus anophagefferens revealed through ecogenomics.</title>
        <authorList>
            <person name="Gobler C.J."/>
            <person name="Berry D.L."/>
            <person name="Dyhrman S.T."/>
            <person name="Wilhelm S.W."/>
            <person name="Salamov A."/>
            <person name="Lobanov A.V."/>
            <person name="Zhang Y."/>
            <person name="Collier J.L."/>
            <person name="Wurch L.L."/>
            <person name="Kustka A.B."/>
            <person name="Dill B.D."/>
            <person name="Shah M."/>
            <person name="VerBerkmoes N.C."/>
            <person name="Kuo A."/>
            <person name="Terry A."/>
            <person name="Pangilinan J."/>
            <person name="Lindquist E.A."/>
            <person name="Lucas S."/>
            <person name="Paulsen I.T."/>
            <person name="Hattenrath-Lehmann T.K."/>
            <person name="Talmage S.C."/>
            <person name="Walker E.A."/>
            <person name="Koch F."/>
            <person name="Burson A.M."/>
            <person name="Marcoval M.A."/>
            <person name="Tang Y.Z."/>
            <person name="Lecleir G.R."/>
            <person name="Coyne K.J."/>
            <person name="Berg G.M."/>
            <person name="Bertrand E.M."/>
            <person name="Saito M.A."/>
            <person name="Gladyshev V.N."/>
            <person name="Grigoriev I.V."/>
        </authorList>
    </citation>
    <scope>NUCLEOTIDE SEQUENCE [LARGE SCALE GENOMIC DNA]</scope>
    <source>
        <strain evidence="5">CCMP 1984</strain>
    </source>
</reference>
<organism evidence="5">
    <name type="scientific">Aureococcus anophagefferens</name>
    <name type="common">Harmful bloom alga</name>
    <dbReference type="NCBI Taxonomy" id="44056"/>
    <lineage>
        <taxon>Eukaryota</taxon>
        <taxon>Sar</taxon>
        <taxon>Stramenopiles</taxon>
        <taxon>Ochrophyta</taxon>
        <taxon>Pelagophyceae</taxon>
        <taxon>Pelagomonadales</taxon>
        <taxon>Pelagomonadaceae</taxon>
        <taxon>Aureococcus</taxon>
    </lineage>
</organism>
<feature type="domain" description="Thioredoxin" evidence="3">
    <location>
        <begin position="136"/>
        <end position="251"/>
    </location>
</feature>
<dbReference type="PANTHER" id="PTHR18929">
    <property type="entry name" value="PROTEIN DISULFIDE ISOMERASE"/>
    <property type="match status" value="1"/>
</dbReference>
<evidence type="ECO:0000256" key="2">
    <source>
        <dbReference type="SAM" id="SignalP"/>
    </source>
</evidence>
<dbReference type="SUPFAM" id="SSF52833">
    <property type="entry name" value="Thioredoxin-like"/>
    <property type="match status" value="2"/>
</dbReference>
<dbReference type="GeneID" id="20220557"/>
<protein>
    <recommendedName>
        <fullName evidence="3">Thioredoxin domain-containing protein</fullName>
    </recommendedName>
</protein>
<dbReference type="OrthoDB" id="72053at2759"/>
<evidence type="ECO:0000259" key="3">
    <source>
        <dbReference type="PROSITE" id="PS51352"/>
    </source>
</evidence>
<dbReference type="InterPro" id="IPR017937">
    <property type="entry name" value="Thioredoxin_CS"/>
</dbReference>
<dbReference type="PROSITE" id="PS51352">
    <property type="entry name" value="THIOREDOXIN_2"/>
    <property type="match status" value="2"/>
</dbReference>
<dbReference type="EMBL" id="GL833132">
    <property type="protein sequence ID" value="EGB07031.1"/>
    <property type="molecule type" value="Genomic_DNA"/>
</dbReference>
<proteinExistence type="inferred from homology"/>
<dbReference type="PROSITE" id="PS51257">
    <property type="entry name" value="PROKAR_LIPOPROTEIN"/>
    <property type="match status" value="1"/>
</dbReference>
<dbReference type="GO" id="GO:0003756">
    <property type="term" value="F:protein disulfide isomerase activity"/>
    <property type="evidence" value="ECO:0007669"/>
    <property type="project" value="TreeGrafter"/>
</dbReference>
<dbReference type="KEGG" id="aaf:AURANDRAFT_28524"/>
<dbReference type="FunCoup" id="F0YDB0">
    <property type="interactions" value="332"/>
</dbReference>
<dbReference type="CDD" id="cd02995">
    <property type="entry name" value="PDI_a_PDI_a'_C"/>
    <property type="match status" value="1"/>
</dbReference>
<gene>
    <name evidence="4" type="ORF">AURANDRAFT_28524</name>
</gene>
<dbReference type="Gene3D" id="3.40.30.10">
    <property type="entry name" value="Glutaredoxin"/>
    <property type="match status" value="2"/>
</dbReference>
<dbReference type="GO" id="GO:0005783">
    <property type="term" value="C:endoplasmic reticulum"/>
    <property type="evidence" value="ECO:0007669"/>
    <property type="project" value="TreeGrafter"/>
</dbReference>
<dbReference type="eggNOG" id="KOG0191">
    <property type="taxonomic scope" value="Eukaryota"/>
</dbReference>
<dbReference type="AlphaFoldDB" id="F0YDB0"/>
<dbReference type="Proteomes" id="UP000002729">
    <property type="component" value="Unassembled WGS sequence"/>
</dbReference>
<dbReference type="GO" id="GO:0006457">
    <property type="term" value="P:protein folding"/>
    <property type="evidence" value="ECO:0007669"/>
    <property type="project" value="TreeGrafter"/>
</dbReference>
<accession>F0YDB0</accession>
<keyword evidence="2" id="KW-0732">Signal</keyword>
<dbReference type="OMA" id="AKNSMAK"/>
<feature type="domain" description="Thioredoxin" evidence="3">
    <location>
        <begin position="15"/>
        <end position="132"/>
    </location>
</feature>
<evidence type="ECO:0000313" key="4">
    <source>
        <dbReference type="EMBL" id="EGB07031.1"/>
    </source>
</evidence>
<dbReference type="CDD" id="cd02961">
    <property type="entry name" value="PDI_a_family"/>
    <property type="match status" value="1"/>
</dbReference>
<dbReference type="InParanoid" id="F0YDB0"/>
<dbReference type="InterPro" id="IPR036249">
    <property type="entry name" value="Thioredoxin-like_sf"/>
</dbReference>
<dbReference type="PROSITE" id="PS00194">
    <property type="entry name" value="THIOREDOXIN_1"/>
    <property type="match status" value="1"/>
</dbReference>